<keyword evidence="8" id="KW-1185">Reference proteome</keyword>
<evidence type="ECO:0000313" key="8">
    <source>
        <dbReference type="Proteomes" id="UP000829999"/>
    </source>
</evidence>
<feature type="domain" description="THAP-type" evidence="7">
    <location>
        <begin position="1"/>
        <end position="83"/>
    </location>
</feature>
<feature type="coiled-coil region" evidence="6">
    <location>
        <begin position="159"/>
        <end position="193"/>
    </location>
</feature>
<dbReference type="SUPFAM" id="SSF57716">
    <property type="entry name" value="Glucocorticoid receptor-like (DNA-binding domain)"/>
    <property type="match status" value="1"/>
</dbReference>
<evidence type="ECO:0000256" key="3">
    <source>
        <dbReference type="ARBA" id="ARBA00022833"/>
    </source>
</evidence>
<dbReference type="InterPro" id="IPR021896">
    <property type="entry name" value="THAP9-like_HTH"/>
</dbReference>
<organism evidence="8 9">
    <name type="scientific">Spodoptera frugiperda</name>
    <name type="common">Fall armyworm</name>
    <dbReference type="NCBI Taxonomy" id="7108"/>
    <lineage>
        <taxon>Eukaryota</taxon>
        <taxon>Metazoa</taxon>
        <taxon>Ecdysozoa</taxon>
        <taxon>Arthropoda</taxon>
        <taxon>Hexapoda</taxon>
        <taxon>Insecta</taxon>
        <taxon>Pterygota</taxon>
        <taxon>Neoptera</taxon>
        <taxon>Endopterygota</taxon>
        <taxon>Lepidoptera</taxon>
        <taxon>Glossata</taxon>
        <taxon>Ditrysia</taxon>
        <taxon>Noctuoidea</taxon>
        <taxon>Noctuidae</taxon>
        <taxon>Amphipyrinae</taxon>
        <taxon>Spodoptera</taxon>
    </lineage>
</organism>
<evidence type="ECO:0000313" key="9">
    <source>
        <dbReference type="RefSeq" id="XP_050551194.1"/>
    </source>
</evidence>
<dbReference type="InterPro" id="IPR048367">
    <property type="entry name" value="TNP-like_RNaseH_C"/>
</dbReference>
<dbReference type="Pfam" id="PF21789">
    <property type="entry name" value="TNP-like_RNaseH_C"/>
    <property type="match status" value="1"/>
</dbReference>
<keyword evidence="4 5" id="KW-0238">DNA-binding</keyword>
<evidence type="ECO:0000256" key="5">
    <source>
        <dbReference type="PROSITE-ProRule" id="PRU00309"/>
    </source>
</evidence>
<name>A0A9R0EU96_SPOFR</name>
<dbReference type="Pfam" id="PF05485">
    <property type="entry name" value="THAP"/>
    <property type="match status" value="1"/>
</dbReference>
<keyword evidence="2 5" id="KW-0863">Zinc-finger</keyword>
<evidence type="ECO:0000256" key="6">
    <source>
        <dbReference type="SAM" id="Coils"/>
    </source>
</evidence>
<dbReference type="Pfam" id="PF12017">
    <property type="entry name" value="Tnp_P_element"/>
    <property type="match status" value="1"/>
</dbReference>
<dbReference type="GeneID" id="118281530"/>
<proteinExistence type="predicted"/>
<dbReference type="InterPro" id="IPR048366">
    <property type="entry name" value="TNP-like_GBD"/>
</dbReference>
<dbReference type="InterPro" id="IPR048365">
    <property type="entry name" value="TNP-like_RNaseH_N"/>
</dbReference>
<dbReference type="GO" id="GO:0008270">
    <property type="term" value="F:zinc ion binding"/>
    <property type="evidence" value="ECO:0007669"/>
    <property type="project" value="UniProtKB-KW"/>
</dbReference>
<evidence type="ECO:0000259" key="7">
    <source>
        <dbReference type="PROSITE" id="PS50950"/>
    </source>
</evidence>
<reference evidence="9" key="1">
    <citation type="submission" date="2025-08" db="UniProtKB">
        <authorList>
            <consortium name="RefSeq"/>
        </authorList>
    </citation>
    <scope>IDENTIFICATION</scope>
    <source>
        <tissue evidence="9">Whole larval tissue</tissue>
    </source>
</reference>
<dbReference type="Pfam" id="PF21787">
    <property type="entry name" value="TNP-like_RNaseH_N"/>
    <property type="match status" value="1"/>
</dbReference>
<keyword evidence="3" id="KW-0862">Zinc</keyword>
<dbReference type="Pfam" id="PF21788">
    <property type="entry name" value="TNP-like_GBD"/>
    <property type="match status" value="1"/>
</dbReference>
<sequence length="893" mass="102936">MPKASALKCYFGCVIDGPLHRFPKWEYPHTERFNQWKSVLSIATQERGNNYIYNSVRICHRHFEDYYKSRSKLLTRNAIPTLNLDLSQTIQITMPLAEQFVVGEASTSTPFSDLSQNLQITMPLPQSPQITVPLAEQFVVGEEPASASVSSRAPEKCFKKRESSTIKKLTEKLQKMRQKCKSQSKKIRTAKKLTMSKSFLSTIEKLPDAAQIFMKLQLKGTKRPRGRRYTTNEKIMALSIYKQSPKAYNLLKKMFILPSKRCLQKVLSSFRMKPGINAEILENLKKQVQHMTAEKKLVNLLFDEVSLAPGMVYNDFLNEIIGFPDDGIKKTKDIADRALVFMIKGIKSKTKQPILFTFTKSGIKKQDLKDLLLETIKNINSTGLKVVSTICDQCPTNVAVIKQLREETQKKYAVEGKPTQTTFFEVDNTKVFPLFDTPHLLKGVRNNLLNKDAKYMFNGQERWAKWEHLKMLLAIDVGDDEIRLVNKLTESHINKDKLKKMKVKLAAQVFSQRVSSALRFSGKYGILPAECEGTADFLLIFDKLFDSFNGHSYQDESKIYKGCVKKNSPHFQLWDDLVPVLESIRFKSIIKKNGIDQIKYEMIPSIKNWIVNIKTFREMWEYLSSNYRITSLITRNFNQDPLENFFSSIRSNGVRNVNPNCYQFINAYKTLIVNNYNSPHSTGANCEEDYNSAMQSLSCLIGNKRDDSNTIDFACNIDSLLNVVTEIKKNDSLLHAESKKYVTGYVIKKSKAKVFRNCTNCVISLCRSSVDLDSFNYEIDYTKRSLFHPSDKFIDLMNNIYYVIVACLRNNPTSKFLKEEIKFFIDCACDFNIITCRKHKADLIDFIINLSIKLIVHSWCLGVNRLINGKIRCFDRNDQIKKQAFDYYNKRKK</sequence>
<protein>
    <submittedName>
        <fullName evidence="9">Uncharacterized protein LOC118281530</fullName>
    </submittedName>
</protein>
<dbReference type="SMART" id="SM00692">
    <property type="entry name" value="DM3"/>
    <property type="match status" value="1"/>
</dbReference>
<dbReference type="AlphaFoldDB" id="A0A9R0EU96"/>
<keyword evidence="6" id="KW-0175">Coiled coil</keyword>
<dbReference type="PANTHER" id="PTHR47577">
    <property type="entry name" value="THAP DOMAIN-CONTAINING PROTEIN 6"/>
    <property type="match status" value="1"/>
</dbReference>
<gene>
    <name evidence="9" type="primary">LOC118281530</name>
</gene>
<evidence type="ECO:0000256" key="4">
    <source>
        <dbReference type="ARBA" id="ARBA00023125"/>
    </source>
</evidence>
<dbReference type="RefSeq" id="NP_001408591.1">
    <property type="nucleotide sequence ID" value="NM_001421662.1"/>
</dbReference>
<dbReference type="PROSITE" id="PS50950">
    <property type="entry name" value="ZF_THAP"/>
    <property type="match status" value="1"/>
</dbReference>
<dbReference type="InterPro" id="IPR006612">
    <property type="entry name" value="THAP_Znf"/>
</dbReference>
<evidence type="ECO:0000256" key="2">
    <source>
        <dbReference type="ARBA" id="ARBA00022771"/>
    </source>
</evidence>
<dbReference type="SMART" id="SM00980">
    <property type="entry name" value="THAP"/>
    <property type="match status" value="1"/>
</dbReference>
<dbReference type="GO" id="GO:0003677">
    <property type="term" value="F:DNA binding"/>
    <property type="evidence" value="ECO:0007669"/>
    <property type="project" value="UniProtKB-UniRule"/>
</dbReference>
<dbReference type="RefSeq" id="XP_050551194.1">
    <property type="nucleotide sequence ID" value="XM_050695237.1"/>
</dbReference>
<accession>A0A9R0EU96</accession>
<dbReference type="PANTHER" id="PTHR47577:SF2">
    <property type="entry name" value="THAP DOMAIN CONTAINING 9"/>
    <property type="match status" value="1"/>
</dbReference>
<keyword evidence="1" id="KW-0479">Metal-binding</keyword>
<dbReference type="Proteomes" id="UP000829999">
    <property type="component" value="Chromosome 8"/>
</dbReference>
<evidence type="ECO:0000256" key="1">
    <source>
        <dbReference type="ARBA" id="ARBA00022723"/>
    </source>
</evidence>